<sequence length="215" mass="24595">MRGGPGGLFGQWAALKRAWMLWHLADQRLRFLYDEPPPNEWVSVDCETTGLDTRRDDIISIGAVRIVGDRVMTSEALSLLVRPSKALTADSVRVHRLRDQDVADGLAPEEAMRQLLTFIGSRPLVGYFLEFDVAMINRVLWPMLGVALPQPKIEISTLFYEYKFRQFHGHEQDRHIDLRFDTVMTELDLPRRDAHDALNDAVMAALAFIKLRQLP</sequence>
<dbReference type="InterPro" id="IPR012337">
    <property type="entry name" value="RNaseH-like_sf"/>
</dbReference>
<dbReference type="CDD" id="cd06127">
    <property type="entry name" value="DEDDh"/>
    <property type="match status" value="1"/>
</dbReference>
<organism evidence="2 3">
    <name type="scientific">Sphaerotilus montanus</name>
    <dbReference type="NCBI Taxonomy" id="522889"/>
    <lineage>
        <taxon>Bacteria</taxon>
        <taxon>Pseudomonadati</taxon>
        <taxon>Pseudomonadota</taxon>
        <taxon>Betaproteobacteria</taxon>
        <taxon>Burkholderiales</taxon>
        <taxon>Sphaerotilaceae</taxon>
        <taxon>Sphaerotilus</taxon>
    </lineage>
</organism>
<dbReference type="SMART" id="SM00479">
    <property type="entry name" value="EXOIII"/>
    <property type="match status" value="1"/>
</dbReference>
<dbReference type="RefSeq" id="WP_179631898.1">
    <property type="nucleotide sequence ID" value="NZ_JACCFH010000001.1"/>
</dbReference>
<keyword evidence="2" id="KW-0808">Transferase</keyword>
<keyword evidence="2" id="KW-0548">Nucleotidyltransferase</keyword>
<dbReference type="Gene3D" id="3.30.420.10">
    <property type="entry name" value="Ribonuclease H-like superfamily/Ribonuclease H"/>
    <property type="match status" value="1"/>
</dbReference>
<dbReference type="GO" id="GO:0003887">
    <property type="term" value="F:DNA-directed DNA polymerase activity"/>
    <property type="evidence" value="ECO:0007669"/>
    <property type="project" value="UniProtKB-EC"/>
</dbReference>
<comment type="caution">
    <text evidence="2">The sequence shown here is derived from an EMBL/GenBank/DDBJ whole genome shotgun (WGS) entry which is preliminary data.</text>
</comment>
<dbReference type="PANTHER" id="PTHR30231">
    <property type="entry name" value="DNA POLYMERASE III SUBUNIT EPSILON"/>
    <property type="match status" value="1"/>
</dbReference>
<dbReference type="Proteomes" id="UP000518288">
    <property type="component" value="Unassembled WGS sequence"/>
</dbReference>
<dbReference type="EC" id="2.7.7.7" evidence="2"/>
<dbReference type="InterPro" id="IPR036397">
    <property type="entry name" value="RNaseH_sf"/>
</dbReference>
<dbReference type="Pfam" id="PF00929">
    <property type="entry name" value="RNase_T"/>
    <property type="match status" value="1"/>
</dbReference>
<dbReference type="GO" id="GO:0008408">
    <property type="term" value="F:3'-5' exonuclease activity"/>
    <property type="evidence" value="ECO:0007669"/>
    <property type="project" value="TreeGrafter"/>
</dbReference>
<reference evidence="2 3" key="1">
    <citation type="submission" date="2020-07" db="EMBL/GenBank/DDBJ databases">
        <title>Genomic Encyclopedia of Archaeal and Bacterial Type Strains, Phase II (KMG-II): from individual species to whole genera.</title>
        <authorList>
            <person name="Goeker M."/>
        </authorList>
    </citation>
    <scope>NUCLEOTIDE SEQUENCE [LARGE SCALE GENOMIC DNA]</scope>
    <source>
        <strain evidence="2 3">DSM 21226</strain>
    </source>
</reference>
<dbReference type="SUPFAM" id="SSF53098">
    <property type="entry name" value="Ribonuclease H-like"/>
    <property type="match status" value="1"/>
</dbReference>
<dbReference type="NCBIfam" id="NF006601">
    <property type="entry name" value="PRK09145.1"/>
    <property type="match status" value="1"/>
</dbReference>
<feature type="domain" description="Exonuclease" evidence="1">
    <location>
        <begin position="40"/>
        <end position="215"/>
    </location>
</feature>
<evidence type="ECO:0000313" key="3">
    <source>
        <dbReference type="Proteomes" id="UP000518288"/>
    </source>
</evidence>
<gene>
    <name evidence="2" type="ORF">BDD16_000004</name>
</gene>
<keyword evidence="3" id="KW-1185">Reference proteome</keyword>
<evidence type="ECO:0000313" key="2">
    <source>
        <dbReference type="EMBL" id="NYG31018.1"/>
    </source>
</evidence>
<evidence type="ECO:0000259" key="1">
    <source>
        <dbReference type="SMART" id="SM00479"/>
    </source>
</evidence>
<proteinExistence type="predicted"/>
<dbReference type="PANTHER" id="PTHR30231:SF7">
    <property type="entry name" value="BLR4117 PROTEIN"/>
    <property type="match status" value="1"/>
</dbReference>
<dbReference type="AlphaFoldDB" id="A0A7Y9U3M0"/>
<accession>A0A7Y9U3M0</accession>
<dbReference type="InterPro" id="IPR013520">
    <property type="entry name" value="Ribonucl_H"/>
</dbReference>
<name>A0A7Y9U3M0_9BURK</name>
<dbReference type="GO" id="GO:0005829">
    <property type="term" value="C:cytosol"/>
    <property type="evidence" value="ECO:0007669"/>
    <property type="project" value="TreeGrafter"/>
</dbReference>
<dbReference type="EMBL" id="JACCFH010000001">
    <property type="protein sequence ID" value="NYG31018.1"/>
    <property type="molecule type" value="Genomic_DNA"/>
</dbReference>
<protein>
    <submittedName>
        <fullName evidence="2">DNA polymerase-3 subunit epsilon</fullName>
        <ecNumber evidence="2">2.7.7.7</ecNumber>
    </submittedName>
</protein>
<dbReference type="GO" id="GO:0003676">
    <property type="term" value="F:nucleic acid binding"/>
    <property type="evidence" value="ECO:0007669"/>
    <property type="project" value="InterPro"/>
</dbReference>